<proteinExistence type="predicted"/>
<evidence type="ECO:0000313" key="2">
    <source>
        <dbReference type="Proteomes" id="UP000019132"/>
    </source>
</evidence>
<dbReference type="HOGENOM" id="CLU_073477_1_0_1"/>
<sequence length="160" mass="18966">MDLQVHPIDYRGARRKPFSEIEKEINQIKRQMEAYRTSYIKKKPNVEKEKLQQVFQYSQGTILPRELLPGSELLDRELSHANALRVGRKPKDRLEQLEELYDSVLEEIETRKTFMSEMITLGKPDQAAPMEREILERMSELRKIHQLMLKEKQKDNNAAE</sequence>
<dbReference type="EMBL" id="GL376632">
    <property type="status" value="NOT_ANNOTATED_CDS"/>
    <property type="molecule type" value="Genomic_DNA"/>
</dbReference>
<dbReference type="eggNOG" id="ENOG502RZU2">
    <property type="taxonomic scope" value="Eukaryota"/>
</dbReference>
<reference evidence="2" key="2">
    <citation type="submission" date="2010-04" db="EMBL/GenBank/DDBJ databases">
        <authorList>
            <person name="Buell R."/>
            <person name="Hamilton J."/>
            <person name="Hostetler J."/>
        </authorList>
    </citation>
    <scope>NUCLEOTIDE SEQUENCE [LARGE SCALE GENOMIC DNA]</scope>
    <source>
        <strain evidence="2">DAOM:BR144</strain>
    </source>
</reference>
<reference evidence="2" key="1">
    <citation type="journal article" date="2010" name="Genome Biol.">
        <title>Genome sequence of the necrotrophic plant pathogen Pythium ultimum reveals original pathogenicity mechanisms and effector repertoire.</title>
        <authorList>
            <person name="Levesque C.A."/>
            <person name="Brouwer H."/>
            <person name="Cano L."/>
            <person name="Hamilton J.P."/>
            <person name="Holt C."/>
            <person name="Huitema E."/>
            <person name="Raffaele S."/>
            <person name="Robideau G.P."/>
            <person name="Thines M."/>
            <person name="Win J."/>
            <person name="Zerillo M.M."/>
            <person name="Beakes G.W."/>
            <person name="Boore J.L."/>
            <person name="Busam D."/>
            <person name="Dumas B."/>
            <person name="Ferriera S."/>
            <person name="Fuerstenberg S.I."/>
            <person name="Gachon C.M."/>
            <person name="Gaulin E."/>
            <person name="Govers F."/>
            <person name="Grenville-Briggs L."/>
            <person name="Horner N."/>
            <person name="Hostetler J."/>
            <person name="Jiang R.H."/>
            <person name="Johnson J."/>
            <person name="Krajaejun T."/>
            <person name="Lin H."/>
            <person name="Meijer H.J."/>
            <person name="Moore B."/>
            <person name="Morris P."/>
            <person name="Phuntmart V."/>
            <person name="Puiu D."/>
            <person name="Shetty J."/>
            <person name="Stajich J.E."/>
            <person name="Tripathy S."/>
            <person name="Wawra S."/>
            <person name="van West P."/>
            <person name="Whitty B.R."/>
            <person name="Coutinho P.M."/>
            <person name="Henrissat B."/>
            <person name="Martin F."/>
            <person name="Thomas P.D."/>
            <person name="Tyler B.M."/>
            <person name="De Vries R.P."/>
            <person name="Kamoun S."/>
            <person name="Yandell M."/>
            <person name="Tisserat N."/>
            <person name="Buell C.R."/>
        </authorList>
    </citation>
    <scope>NUCLEOTIDE SEQUENCE</scope>
    <source>
        <strain evidence="2">DAOM:BR144</strain>
    </source>
</reference>
<dbReference type="InterPro" id="IPR007914">
    <property type="entry name" value="UPF0193"/>
</dbReference>
<keyword evidence="2" id="KW-1185">Reference proteome</keyword>
<dbReference type="VEuPathDB" id="FungiDB:PYU1_G009110"/>
<dbReference type="Pfam" id="PF05250">
    <property type="entry name" value="UPF0193"/>
    <property type="match status" value="1"/>
</dbReference>
<accession>K3WVY0</accession>
<dbReference type="AlphaFoldDB" id="K3WVY0"/>
<reference evidence="1" key="3">
    <citation type="submission" date="2015-02" db="UniProtKB">
        <authorList>
            <consortium name="EnsemblProtists"/>
        </authorList>
    </citation>
    <scope>IDENTIFICATION</scope>
    <source>
        <strain evidence="1">DAOM BR144</strain>
    </source>
</reference>
<dbReference type="InParanoid" id="K3WVY0"/>
<organism evidence="1 2">
    <name type="scientific">Globisporangium ultimum (strain ATCC 200006 / CBS 805.95 / DAOM BR144)</name>
    <name type="common">Pythium ultimum</name>
    <dbReference type="NCBI Taxonomy" id="431595"/>
    <lineage>
        <taxon>Eukaryota</taxon>
        <taxon>Sar</taxon>
        <taxon>Stramenopiles</taxon>
        <taxon>Oomycota</taxon>
        <taxon>Peronosporomycetes</taxon>
        <taxon>Pythiales</taxon>
        <taxon>Pythiaceae</taxon>
        <taxon>Globisporangium</taxon>
    </lineage>
</organism>
<name>K3WVY0_GLOUD</name>
<protein>
    <submittedName>
        <fullName evidence="1">Uncharacterized protein</fullName>
    </submittedName>
</protein>
<dbReference type="Proteomes" id="UP000019132">
    <property type="component" value="Unassembled WGS sequence"/>
</dbReference>
<dbReference type="EnsemblProtists" id="PYU1_T009128">
    <property type="protein sequence ID" value="PYU1_T009128"/>
    <property type="gene ID" value="PYU1_G009110"/>
</dbReference>
<dbReference type="STRING" id="431595.K3WVY0"/>
<dbReference type="OMA" id="KRHANDM"/>
<evidence type="ECO:0000313" key="1">
    <source>
        <dbReference type="EnsemblProtists" id="PYU1_T009128"/>
    </source>
</evidence>